<gene>
    <name evidence="9" type="ORF">AB1Y20_005077</name>
</gene>
<dbReference type="InterPro" id="IPR036961">
    <property type="entry name" value="Kinesin_motor_dom_sf"/>
</dbReference>
<feature type="region of interest" description="Disordered" evidence="7">
    <location>
        <begin position="1"/>
        <end position="31"/>
    </location>
</feature>
<dbReference type="EMBL" id="JBGBPQ010000013">
    <property type="protein sequence ID" value="KAL1511791.1"/>
    <property type="molecule type" value="Genomic_DNA"/>
</dbReference>
<evidence type="ECO:0000313" key="9">
    <source>
        <dbReference type="EMBL" id="KAL1511791.1"/>
    </source>
</evidence>
<proteinExistence type="inferred from homology"/>
<feature type="binding site" evidence="6">
    <location>
        <begin position="1147"/>
        <end position="1154"/>
    </location>
    <ligand>
        <name>ATP</name>
        <dbReference type="ChEBI" id="CHEBI:30616"/>
    </ligand>
</feature>
<dbReference type="InterPro" id="IPR036047">
    <property type="entry name" value="F-box-like_dom_sf"/>
</dbReference>
<accession>A0AB34J5J7</accession>
<dbReference type="GO" id="GO:0043531">
    <property type="term" value="F:ADP binding"/>
    <property type="evidence" value="ECO:0007669"/>
    <property type="project" value="InterPro"/>
</dbReference>
<evidence type="ECO:0000259" key="8">
    <source>
        <dbReference type="PROSITE" id="PS50067"/>
    </source>
</evidence>
<dbReference type="PANTHER" id="PTHR47969:SF15">
    <property type="entry name" value="CHROMOSOME-ASSOCIATED KINESIN KIF4A-RELATED"/>
    <property type="match status" value="1"/>
</dbReference>
<evidence type="ECO:0000256" key="4">
    <source>
        <dbReference type="ARBA" id="ARBA00022840"/>
    </source>
</evidence>
<feature type="compositionally biased region" description="Acidic residues" evidence="7">
    <location>
        <begin position="10"/>
        <end position="26"/>
    </location>
</feature>
<dbReference type="SMART" id="SM00129">
    <property type="entry name" value="KISc"/>
    <property type="match status" value="1"/>
</dbReference>
<evidence type="ECO:0000256" key="2">
    <source>
        <dbReference type="ARBA" id="ARBA00022490"/>
    </source>
</evidence>
<dbReference type="GO" id="GO:0003777">
    <property type="term" value="F:microtubule motor activity"/>
    <property type="evidence" value="ECO:0007669"/>
    <property type="project" value="InterPro"/>
</dbReference>
<dbReference type="Gene3D" id="3.40.50.300">
    <property type="entry name" value="P-loop containing nucleotide triphosphate hydrolases"/>
    <property type="match status" value="1"/>
</dbReference>
<dbReference type="GO" id="GO:0008017">
    <property type="term" value="F:microtubule binding"/>
    <property type="evidence" value="ECO:0007669"/>
    <property type="project" value="InterPro"/>
</dbReference>
<comment type="caution">
    <text evidence="9">The sequence shown here is derived from an EMBL/GenBank/DDBJ whole genome shotgun (WGS) entry which is preliminary data.</text>
</comment>
<dbReference type="GO" id="GO:0007018">
    <property type="term" value="P:microtubule-based movement"/>
    <property type="evidence" value="ECO:0007669"/>
    <property type="project" value="InterPro"/>
</dbReference>
<dbReference type="Pfam" id="PF00225">
    <property type="entry name" value="Kinesin"/>
    <property type="match status" value="1"/>
</dbReference>
<keyword evidence="2" id="KW-0963">Cytoplasm</keyword>
<dbReference type="PRINTS" id="PR00380">
    <property type="entry name" value="KINESINHEAVY"/>
</dbReference>
<dbReference type="Gene3D" id="1.10.10.10">
    <property type="entry name" value="Winged helix-like DNA-binding domain superfamily/Winged helix DNA-binding domain"/>
    <property type="match status" value="1"/>
</dbReference>
<feature type="region of interest" description="Disordered" evidence="7">
    <location>
        <begin position="842"/>
        <end position="883"/>
    </location>
</feature>
<evidence type="ECO:0000256" key="5">
    <source>
        <dbReference type="ARBA" id="ARBA00023054"/>
    </source>
</evidence>
<evidence type="ECO:0000256" key="1">
    <source>
        <dbReference type="ARBA" id="ARBA00004496"/>
    </source>
</evidence>
<dbReference type="GO" id="GO:0005875">
    <property type="term" value="C:microtubule associated complex"/>
    <property type="evidence" value="ECO:0007669"/>
    <property type="project" value="TreeGrafter"/>
</dbReference>
<keyword evidence="10" id="KW-1185">Reference proteome</keyword>
<dbReference type="InterPro" id="IPR027640">
    <property type="entry name" value="Kinesin-like_fam"/>
</dbReference>
<dbReference type="GO" id="GO:0005524">
    <property type="term" value="F:ATP binding"/>
    <property type="evidence" value="ECO:0007669"/>
    <property type="project" value="UniProtKB-UniRule"/>
</dbReference>
<dbReference type="PANTHER" id="PTHR47969">
    <property type="entry name" value="CHROMOSOME-ASSOCIATED KINESIN KIF4A-RELATED"/>
    <property type="match status" value="1"/>
</dbReference>
<evidence type="ECO:0000256" key="3">
    <source>
        <dbReference type="ARBA" id="ARBA00022741"/>
    </source>
</evidence>
<dbReference type="SUPFAM" id="SSF52540">
    <property type="entry name" value="P-loop containing nucleoside triphosphate hydrolases"/>
    <property type="match status" value="2"/>
</dbReference>
<dbReference type="Pfam" id="PF00931">
    <property type="entry name" value="NB-ARC"/>
    <property type="match status" value="1"/>
</dbReference>
<comment type="subcellular location">
    <subcellularLocation>
        <location evidence="1">Cytoplasm</location>
    </subcellularLocation>
</comment>
<dbReference type="InterPro" id="IPR027417">
    <property type="entry name" value="P-loop_NTPase"/>
</dbReference>
<sequence length="1518" mass="161249">MCDDGASSFDDSELELDSDSSSESDASETPIATGMLKGGRRFAAVFCSPKIAALAAYPVEAQQMLELGVLSCSVDLSQGATLEALRGCLARFDPHVLWFVGHGDVRLANQPTLGWTRPDGGLVLLDASVCADTICAHTLRNGGSLECVVLNACCTAGQGSLCERLHRGGVPVVVGWRTRACDAASAHFAYGFLEALQRSLPYHDAFEAGKAHVTAQTAPPNAALRTAGNPHMGGRCAAQSLQRYALLDPDDAALVVQPSDGAPAAWLSRVRPGVEGEGRVAAGVPQMLEASPGELFNVPALPSHHLPRPELVERVAALLIEQPGSATARRSVLWRELGIHGGGGLGKSVLAQLICSHPRVRYRFPDGLLWLGVGQTPRIVEMQQRLRRHLRHYAPEVASLTAAAEGRDELRSLLAQRSCLLVVDDVWHRHHLEELIGDCVGGASRMLITTRNLDIFSAATPLVEMPPLDAANSTQLFLRAACLPPPPPAAAADDGTIAAVVRWCRGLPLALCIAGALVDGDAANLRLLSPHRLDVTTLDASQYQLNMRYAHSSLTSCFQIGFDALPAAAAERLLDLAVYAEGARVPLASLAVRWADADAAAEAAADEVDATLRLLRKRSFVGVDGGACSMHGLTRRFLRARLGEAALAARHAALLRAYRARLWLGADWSSAPRDGYVLDHLEYHACRAAACGDDATAALLAEVRAASQGVSVRLTRRLLHEHRLAAASDAPSADAAAWEALLASRRWEERWAAIELCKSLGAQLQRCLSPPLLGRLARACAHDASPKVRAHAAELLCALAEAQMLPSCGDVDAAAALLDAAGGEAAEASPLCRARRCLERAARGEGTPPPPPPPRLPPPPSPPPAAAAPAPPAPPPPPLPAARLASEPPIEIAQRLCRFCSDVRTALQLLAANKWWQQIGRDDSTWRALCLLAAREYLLHLHPAIGTSWRAQCRRLYADRHTFVRLLKPAPSEGGGAPPQRQGAFTMSVGVRFRPEAPDAKRLVEVVLPLHQRLRLLQSAHACSISEARRKLFGAADEPYAKEEKCRSPPAATERHDASPKTTYREAAHAGSLAAASASSLAAGLIGTCGDGRRVILCSPKGGIREMGFNYVWQGEHATQQKVYDEAVRPLTADLINGRSGAVLAYGQTGAGKTYTVFGADDDVPLDGGELPASAGLVPRVLHEVLHASGARAARGLAAELRLCCVEVFGDECFDLLDGGATIGAWRGVASAAVNSGSSDVIVESAEHAAALLRRASEAKRRAATAMNERSSRAHTVLLLTLVQTASSPRRVEATLCIADLGGCERLKKSRAHGARQHEATSINKGLLALKRVITALTQRRPHVPFADNQLTTLLRLSLGGGRTRRGRALMLVAARPEAEHAEEMLNALRFGRACAGIEVEGGAVQPVEAAAIEALDAQIKAVEAKIRAKEVWETRVVVRRDYRSTHLAAGDAAAGGAGHATPAAGEGATGANAESVVVAYRTDTDIETLKVSGLTGAEEEYLELERLLQSRRELLGQ</sequence>
<feature type="compositionally biased region" description="Pro residues" evidence="7">
    <location>
        <begin position="847"/>
        <end position="880"/>
    </location>
</feature>
<keyword evidence="5" id="KW-0175">Coiled coil</keyword>
<evidence type="ECO:0000256" key="7">
    <source>
        <dbReference type="SAM" id="MobiDB-lite"/>
    </source>
</evidence>
<dbReference type="GO" id="GO:0051231">
    <property type="term" value="P:spindle elongation"/>
    <property type="evidence" value="ECO:0007669"/>
    <property type="project" value="TreeGrafter"/>
</dbReference>
<dbReference type="InterPro" id="IPR001752">
    <property type="entry name" value="Kinesin_motor_dom"/>
</dbReference>
<feature type="region of interest" description="Disordered" evidence="7">
    <location>
        <begin position="1043"/>
        <end position="1063"/>
    </location>
</feature>
<dbReference type="Gene3D" id="3.40.850.10">
    <property type="entry name" value="Kinesin motor domain"/>
    <property type="match status" value="1"/>
</dbReference>
<evidence type="ECO:0000256" key="6">
    <source>
        <dbReference type="PROSITE-ProRule" id="PRU00283"/>
    </source>
</evidence>
<dbReference type="InterPro" id="IPR002182">
    <property type="entry name" value="NB-ARC"/>
</dbReference>
<dbReference type="Proteomes" id="UP001515480">
    <property type="component" value="Unassembled WGS sequence"/>
</dbReference>
<feature type="domain" description="Kinesin motor" evidence="8">
    <location>
        <begin position="1059"/>
        <end position="1398"/>
    </location>
</feature>
<keyword evidence="6" id="KW-0505">Motor protein</keyword>
<reference evidence="9 10" key="1">
    <citation type="journal article" date="2024" name="Science">
        <title>Giant polyketide synthase enzymes in the biosynthesis of giant marine polyether toxins.</title>
        <authorList>
            <person name="Fallon T.R."/>
            <person name="Shende V.V."/>
            <person name="Wierzbicki I.H."/>
            <person name="Pendleton A.L."/>
            <person name="Watervoot N.F."/>
            <person name="Auber R.P."/>
            <person name="Gonzalez D.J."/>
            <person name="Wisecaver J.H."/>
            <person name="Moore B.S."/>
        </authorList>
    </citation>
    <scope>NUCLEOTIDE SEQUENCE [LARGE SCALE GENOMIC DNA]</scope>
    <source>
        <strain evidence="9 10">12B1</strain>
    </source>
</reference>
<dbReference type="GO" id="GO:0007052">
    <property type="term" value="P:mitotic spindle organization"/>
    <property type="evidence" value="ECO:0007669"/>
    <property type="project" value="TreeGrafter"/>
</dbReference>
<protein>
    <recommendedName>
        <fullName evidence="8">Kinesin motor domain-containing protein</fullName>
    </recommendedName>
</protein>
<dbReference type="PROSITE" id="PS50067">
    <property type="entry name" value="KINESIN_MOTOR_2"/>
    <property type="match status" value="1"/>
</dbReference>
<dbReference type="InterPro" id="IPR036388">
    <property type="entry name" value="WH-like_DNA-bd_sf"/>
</dbReference>
<keyword evidence="3 6" id="KW-0547">Nucleotide-binding</keyword>
<evidence type="ECO:0000313" key="10">
    <source>
        <dbReference type="Proteomes" id="UP001515480"/>
    </source>
</evidence>
<organism evidence="9 10">
    <name type="scientific">Prymnesium parvum</name>
    <name type="common">Toxic golden alga</name>
    <dbReference type="NCBI Taxonomy" id="97485"/>
    <lineage>
        <taxon>Eukaryota</taxon>
        <taxon>Haptista</taxon>
        <taxon>Haptophyta</taxon>
        <taxon>Prymnesiophyceae</taxon>
        <taxon>Prymnesiales</taxon>
        <taxon>Prymnesiaceae</taxon>
        <taxon>Prymnesium</taxon>
    </lineage>
</organism>
<name>A0AB34J5J7_PRYPA</name>
<comment type="similarity">
    <text evidence="6">Belongs to the TRAFAC class myosin-kinesin ATPase superfamily. Kinesin family.</text>
</comment>
<keyword evidence="4 6" id="KW-0067">ATP-binding</keyword>
<dbReference type="SUPFAM" id="SSF81383">
    <property type="entry name" value="F-box domain"/>
    <property type="match status" value="1"/>
</dbReference>
<dbReference type="GO" id="GO:0005737">
    <property type="term" value="C:cytoplasm"/>
    <property type="evidence" value="ECO:0007669"/>
    <property type="project" value="UniProtKB-SubCell"/>
</dbReference>